<sequence>MSDAASRRITQRDIARLAGVSQTTVSLVLNNRPGDETRIPRETRDRVLSVIRETGYVADPVARRLADRHNRILGVFTYEPVFPSATADFYHPFLVGIEECAERLGCDLLLLTSVPVIDGRRRIYHEANRLRLADGCVLLGRSLDRDELARLVSENFPFVSVGRRDDAGGPVPYVGTAYGPAVRALVERARALGHTRLAYLGHGEGAESLADRMVGFREGAGDLPVRHVRPTAGGPAEWLDALEGVTVVFAEEYADAVALVDEAFGRGLSVPADLSIVTLGDPTRPARTDIDFTGFRIPRREMGRQAIQVLTRLLEGGPLVQRLLPCELVVGSTLSGPAA</sequence>
<evidence type="ECO:0000256" key="4">
    <source>
        <dbReference type="ARBA" id="ARBA00023163"/>
    </source>
</evidence>
<keyword evidence="1" id="KW-0678">Repressor</keyword>
<dbReference type="CDD" id="cd01392">
    <property type="entry name" value="HTH_LacI"/>
    <property type="match status" value="1"/>
</dbReference>
<reference evidence="6" key="1">
    <citation type="submission" date="2023-03" db="EMBL/GenBank/DDBJ databases">
        <title>Actinoallomurus iriomotensis NBRC 103681.</title>
        <authorList>
            <person name="Ichikawa N."/>
            <person name="Sato H."/>
            <person name="Tonouchi N."/>
        </authorList>
    </citation>
    <scope>NUCLEOTIDE SEQUENCE</scope>
    <source>
        <strain evidence="6">NBRC 103681</strain>
    </source>
</reference>
<keyword evidence="2" id="KW-0805">Transcription regulation</keyword>
<dbReference type="RefSeq" id="WP_285619387.1">
    <property type="nucleotide sequence ID" value="NZ_BSTJ01000002.1"/>
</dbReference>
<dbReference type="AlphaFoldDB" id="A0A9W6RDK6"/>
<dbReference type="SUPFAM" id="SSF53822">
    <property type="entry name" value="Periplasmic binding protein-like I"/>
    <property type="match status" value="1"/>
</dbReference>
<keyword evidence="4" id="KW-0804">Transcription</keyword>
<dbReference type="InterPro" id="IPR046335">
    <property type="entry name" value="LacI/GalR-like_sensor"/>
</dbReference>
<protein>
    <submittedName>
        <fullName evidence="6">LacI family transcriptional regulator</fullName>
    </submittedName>
</protein>
<evidence type="ECO:0000313" key="6">
    <source>
        <dbReference type="EMBL" id="GLY73828.1"/>
    </source>
</evidence>
<feature type="domain" description="HTH lacI-type" evidence="5">
    <location>
        <begin position="9"/>
        <end position="67"/>
    </location>
</feature>
<dbReference type="SUPFAM" id="SSF47413">
    <property type="entry name" value="lambda repressor-like DNA-binding domains"/>
    <property type="match status" value="1"/>
</dbReference>
<dbReference type="Gene3D" id="1.10.260.40">
    <property type="entry name" value="lambda repressor-like DNA-binding domains"/>
    <property type="match status" value="1"/>
</dbReference>
<name>A0A9W6RDK6_9ACTN</name>
<dbReference type="GO" id="GO:0003700">
    <property type="term" value="F:DNA-binding transcription factor activity"/>
    <property type="evidence" value="ECO:0007669"/>
    <property type="project" value="TreeGrafter"/>
</dbReference>
<evidence type="ECO:0000313" key="7">
    <source>
        <dbReference type="Proteomes" id="UP001165135"/>
    </source>
</evidence>
<evidence type="ECO:0000259" key="5">
    <source>
        <dbReference type="PROSITE" id="PS50932"/>
    </source>
</evidence>
<comment type="caution">
    <text evidence="6">The sequence shown here is derived from an EMBL/GenBank/DDBJ whole genome shotgun (WGS) entry which is preliminary data.</text>
</comment>
<keyword evidence="3" id="KW-0238">DNA-binding</keyword>
<dbReference type="InterPro" id="IPR010982">
    <property type="entry name" value="Lambda_DNA-bd_dom_sf"/>
</dbReference>
<dbReference type="Proteomes" id="UP001165135">
    <property type="component" value="Unassembled WGS sequence"/>
</dbReference>
<dbReference type="PANTHER" id="PTHR30146:SF148">
    <property type="entry name" value="HTH-TYPE TRANSCRIPTIONAL REPRESSOR PURR-RELATED"/>
    <property type="match status" value="1"/>
</dbReference>
<dbReference type="PROSITE" id="PS50932">
    <property type="entry name" value="HTH_LACI_2"/>
    <property type="match status" value="1"/>
</dbReference>
<proteinExistence type="predicted"/>
<evidence type="ECO:0000256" key="2">
    <source>
        <dbReference type="ARBA" id="ARBA00023015"/>
    </source>
</evidence>
<evidence type="ECO:0000256" key="3">
    <source>
        <dbReference type="ARBA" id="ARBA00023125"/>
    </source>
</evidence>
<dbReference type="EMBL" id="BSTJ01000002">
    <property type="protein sequence ID" value="GLY73828.1"/>
    <property type="molecule type" value="Genomic_DNA"/>
</dbReference>
<dbReference type="PANTHER" id="PTHR30146">
    <property type="entry name" value="LACI-RELATED TRANSCRIPTIONAL REPRESSOR"/>
    <property type="match status" value="1"/>
</dbReference>
<accession>A0A9W6RDK6</accession>
<dbReference type="InterPro" id="IPR000843">
    <property type="entry name" value="HTH_LacI"/>
</dbReference>
<dbReference type="InterPro" id="IPR028082">
    <property type="entry name" value="Peripla_BP_I"/>
</dbReference>
<dbReference type="CDD" id="cd06267">
    <property type="entry name" value="PBP1_LacI_sugar_binding-like"/>
    <property type="match status" value="1"/>
</dbReference>
<organism evidence="6 7">
    <name type="scientific">Actinoallomurus iriomotensis</name>
    <dbReference type="NCBI Taxonomy" id="478107"/>
    <lineage>
        <taxon>Bacteria</taxon>
        <taxon>Bacillati</taxon>
        <taxon>Actinomycetota</taxon>
        <taxon>Actinomycetes</taxon>
        <taxon>Streptosporangiales</taxon>
        <taxon>Thermomonosporaceae</taxon>
        <taxon>Actinoallomurus</taxon>
    </lineage>
</organism>
<evidence type="ECO:0000256" key="1">
    <source>
        <dbReference type="ARBA" id="ARBA00022491"/>
    </source>
</evidence>
<dbReference type="Pfam" id="PF00356">
    <property type="entry name" value="LacI"/>
    <property type="match status" value="1"/>
</dbReference>
<dbReference type="Pfam" id="PF13377">
    <property type="entry name" value="Peripla_BP_3"/>
    <property type="match status" value="1"/>
</dbReference>
<dbReference type="SMART" id="SM00354">
    <property type="entry name" value="HTH_LACI"/>
    <property type="match status" value="1"/>
</dbReference>
<gene>
    <name evidence="6" type="ORF">Airi01_020950</name>
</gene>
<dbReference type="Gene3D" id="3.40.50.2300">
    <property type="match status" value="2"/>
</dbReference>
<dbReference type="GO" id="GO:0000976">
    <property type="term" value="F:transcription cis-regulatory region binding"/>
    <property type="evidence" value="ECO:0007669"/>
    <property type="project" value="TreeGrafter"/>
</dbReference>